<dbReference type="Gene3D" id="1.20.58.340">
    <property type="entry name" value="Magnesium transport protein CorA, transmembrane region"/>
    <property type="match status" value="1"/>
</dbReference>
<feature type="transmembrane region" description="Helical" evidence="6">
    <location>
        <begin position="540"/>
        <end position="562"/>
    </location>
</feature>
<evidence type="ECO:0000256" key="2">
    <source>
        <dbReference type="ARBA" id="ARBA00022692"/>
    </source>
</evidence>
<reference evidence="7 8" key="1">
    <citation type="submission" date="2020-01" db="EMBL/GenBank/DDBJ databases">
        <title>Identification and distribution of gene clusters putatively required for synthesis of sphingolipid metabolism inhibitors in phylogenetically diverse species of the filamentous fungus Fusarium.</title>
        <authorList>
            <person name="Kim H.-S."/>
            <person name="Busman M."/>
            <person name="Brown D.W."/>
            <person name="Divon H."/>
            <person name="Uhlig S."/>
            <person name="Proctor R.H."/>
        </authorList>
    </citation>
    <scope>NUCLEOTIDE SEQUENCE [LARGE SCALE GENOMIC DNA]</scope>
    <source>
        <strain evidence="7 8">NRRL 20459</strain>
    </source>
</reference>
<dbReference type="Proteomes" id="UP000554235">
    <property type="component" value="Unassembled WGS sequence"/>
</dbReference>
<comment type="caution">
    <text evidence="7">The sequence shown here is derived from an EMBL/GenBank/DDBJ whole genome shotgun (WGS) entry which is preliminary data.</text>
</comment>
<dbReference type="OrthoDB" id="5428055at2759"/>
<protein>
    <submittedName>
        <fullName evidence="7">Uncharacterized protein</fullName>
    </submittedName>
</protein>
<evidence type="ECO:0000313" key="8">
    <source>
        <dbReference type="Proteomes" id="UP000554235"/>
    </source>
</evidence>
<evidence type="ECO:0000256" key="6">
    <source>
        <dbReference type="SAM" id="Phobius"/>
    </source>
</evidence>
<sequence>MIRQNHPLAIGPPSFPAVLHKTPHRSPSGISRFAISASSPEMDVGIAVSRWSDSSRIGSEVRAVDHHVQDGDQKENEVAQQDGAEREDSPKNPDEENQEVFDYQEYFPAKTIFQFHYNESSTGGRLLADIVSDLASFKAPHDWDRLQQTNQLKTLATSAKRYLDTLSSGEASELLNYSTVEDVSILNKTVARRPVDSSTEAYFFPSEFVPPEEATASIPDMPTELCSMCWSQGRIVIYSQFHPETRRLSTQAQDTGPIPVNDSIGYGCDIGNHAPPPDLRQLEPFEPMQQARPEDAMSLCQISSSVLLTFALPEESTSRREEVDFLTTPQALWTILTVNCMRGRSSNPDDPQEAPPTPLAQFLAGIHGALHTQKIDEQHILDTLRFRLADSDDMSLVDDDNFTKSHLYHWVVRTCDKVCHSISTTLRFVDRISKDFVSKLAAEGHATKPPGVEFWEQKWTEEISDLKDLREEFLSCRQDVQERRNALHGATAVLEARLAYQQAERMKVLTYLAIIYLPLGASAGIYSINPLPQSATLGSYFIFLVVLFLVTALVGAGMTNLLSKTSAAAGVSGSFLAESWKLFAGWSREKYDDHLENYLRYLEAIFTPNNPSSALSLIYTFNPPASRYWDDEWGYARVIFKWFYKFCVRMLYHVIVPWMAWPRTLLYRFWYARGAHNHSWSFCRAIWDTFVIILSPVALAMFVCFTCWVVQVDIVATVWHWVRRSRIERRAGSTA</sequence>
<dbReference type="SUPFAM" id="SSF144083">
    <property type="entry name" value="Magnesium transport protein CorA, transmembrane region"/>
    <property type="match status" value="1"/>
</dbReference>
<dbReference type="AlphaFoldDB" id="A0A8H4KYH0"/>
<evidence type="ECO:0000256" key="1">
    <source>
        <dbReference type="ARBA" id="ARBA00004141"/>
    </source>
</evidence>
<feature type="compositionally biased region" description="Basic and acidic residues" evidence="5">
    <location>
        <begin position="64"/>
        <end position="94"/>
    </location>
</feature>
<keyword evidence="8" id="KW-1185">Reference proteome</keyword>
<evidence type="ECO:0000313" key="7">
    <source>
        <dbReference type="EMBL" id="KAF4459036.1"/>
    </source>
</evidence>
<feature type="region of interest" description="Disordered" evidence="5">
    <location>
        <begin position="64"/>
        <end position="96"/>
    </location>
</feature>
<name>A0A8H4KYH0_9HYPO</name>
<dbReference type="InterPro" id="IPR045863">
    <property type="entry name" value="CorA_TM1_TM2"/>
</dbReference>
<accession>A0A8H4KYH0</accession>
<comment type="subcellular location">
    <subcellularLocation>
        <location evidence="1">Membrane</location>
        <topology evidence="1">Multi-pass membrane protein</topology>
    </subcellularLocation>
</comment>
<keyword evidence="3 6" id="KW-1133">Transmembrane helix</keyword>
<feature type="transmembrane region" description="Helical" evidence="6">
    <location>
        <begin position="690"/>
        <end position="722"/>
    </location>
</feature>
<evidence type="ECO:0000256" key="5">
    <source>
        <dbReference type="SAM" id="MobiDB-lite"/>
    </source>
</evidence>
<organism evidence="7 8">
    <name type="scientific">Fusarium albosuccineum</name>
    <dbReference type="NCBI Taxonomy" id="1237068"/>
    <lineage>
        <taxon>Eukaryota</taxon>
        <taxon>Fungi</taxon>
        <taxon>Dikarya</taxon>
        <taxon>Ascomycota</taxon>
        <taxon>Pezizomycotina</taxon>
        <taxon>Sordariomycetes</taxon>
        <taxon>Hypocreomycetidae</taxon>
        <taxon>Hypocreales</taxon>
        <taxon>Nectriaceae</taxon>
        <taxon>Fusarium</taxon>
        <taxon>Fusarium decemcellulare species complex</taxon>
    </lineage>
</organism>
<keyword evidence="4 6" id="KW-0472">Membrane</keyword>
<dbReference type="EMBL" id="JAADYS010002274">
    <property type="protein sequence ID" value="KAF4459036.1"/>
    <property type="molecule type" value="Genomic_DNA"/>
</dbReference>
<keyword evidence="2 6" id="KW-0812">Transmembrane</keyword>
<evidence type="ECO:0000256" key="4">
    <source>
        <dbReference type="ARBA" id="ARBA00023136"/>
    </source>
</evidence>
<evidence type="ECO:0000256" key="3">
    <source>
        <dbReference type="ARBA" id="ARBA00022989"/>
    </source>
</evidence>
<feature type="region of interest" description="Disordered" evidence="5">
    <location>
        <begin position="1"/>
        <end position="23"/>
    </location>
</feature>
<dbReference type="GO" id="GO:0016020">
    <property type="term" value="C:membrane"/>
    <property type="evidence" value="ECO:0007669"/>
    <property type="project" value="UniProtKB-SubCell"/>
</dbReference>
<feature type="transmembrane region" description="Helical" evidence="6">
    <location>
        <begin position="650"/>
        <end position="670"/>
    </location>
</feature>
<gene>
    <name evidence="7" type="ORF">FALBO_14210</name>
</gene>
<feature type="transmembrane region" description="Helical" evidence="6">
    <location>
        <begin position="508"/>
        <end position="528"/>
    </location>
</feature>
<proteinExistence type="predicted"/>